<dbReference type="Proteomes" id="UP000184275">
    <property type="component" value="Unassembled WGS sequence"/>
</dbReference>
<proteinExistence type="predicted"/>
<dbReference type="RefSeq" id="WP_073302676.1">
    <property type="nucleotide sequence ID" value="NZ_FRAW01000004.1"/>
</dbReference>
<evidence type="ECO:0000313" key="2">
    <source>
        <dbReference type="Proteomes" id="UP000184275"/>
    </source>
</evidence>
<evidence type="ECO:0008006" key="3">
    <source>
        <dbReference type="Google" id="ProtNLM"/>
    </source>
</evidence>
<dbReference type="EMBL" id="FRAW01000004">
    <property type="protein sequence ID" value="SHK33495.1"/>
    <property type="molecule type" value="Genomic_DNA"/>
</dbReference>
<name>A0A1M6RM18_9BACT</name>
<sequence length="633" mass="72640">MLAVREFLNGLTKPQLKDLHTKAFGAQGLLNNAKILSETSSFFTDVARFESFYASLEPWKRFCIFLIYHSEMRGLEMNELRLAAPADKRDEVEVFLLESAKNLYIWRSRSEKGTYVYFGFEDFLKGILLTPENPADEKTRFLSYEDMLVWHLCQMLAFARLGKMKMNGAGNLHRRSLQFCEEAFSFSKQVSPDAIREECTLLLEFLSSHNWIEQRGMDLLVTEKTFDFLKHNGFRLKNEILEWWILRRFHGQEDFFRHVLFSIKRDASIIKAQRILWTLDPSSRLSLSETDVFWSSLPKPLAELWLLGMVEFAVSAGKISAVRLSDWAKTWLSASASPMLGAQISTLPNFEMIISVKSAPRVLFMAACLADVQNDEPYLRFSISRDSFLNGLKTGFSKEITESFEGWINAPENVRDAMSEWSACYYDSEFSSVRLLKINNAESREALANFPEFMQMVYEAIPNYGFIIKPAFESNIRELLKNYGLEPANPVNENPVEPFRNTDWSKEFWLRWTPEGTPDAAFKPETDGSSVSVALGATKYGGDYQKFAMVDLFKMLRYARSTNSFLEAKISSKNTDKNMKLPKLPSEIRFKVEELHFSKVPFIAKITVAPEGESLNLPLESISALRIARETPV</sequence>
<gene>
    <name evidence="1" type="ORF">SAMN05720469_10450</name>
</gene>
<dbReference type="AlphaFoldDB" id="A0A1M6RM18"/>
<evidence type="ECO:0000313" key="1">
    <source>
        <dbReference type="EMBL" id="SHK33495.1"/>
    </source>
</evidence>
<reference evidence="2" key="1">
    <citation type="submission" date="2016-11" db="EMBL/GenBank/DDBJ databases">
        <authorList>
            <person name="Varghese N."/>
            <person name="Submissions S."/>
        </authorList>
    </citation>
    <scope>NUCLEOTIDE SEQUENCE [LARGE SCALE GENOMIC DNA]</scope>
    <source>
        <strain evidence="2">UWOS</strain>
    </source>
</reference>
<protein>
    <recommendedName>
        <fullName evidence="3">Helicase conserved C-terminal domain-containing protein</fullName>
    </recommendedName>
</protein>
<organism evidence="1 2">
    <name type="scientific">Fibrobacter intestinalis</name>
    <dbReference type="NCBI Taxonomy" id="28122"/>
    <lineage>
        <taxon>Bacteria</taxon>
        <taxon>Pseudomonadati</taxon>
        <taxon>Fibrobacterota</taxon>
        <taxon>Fibrobacteria</taxon>
        <taxon>Fibrobacterales</taxon>
        <taxon>Fibrobacteraceae</taxon>
        <taxon>Fibrobacter</taxon>
    </lineage>
</organism>
<accession>A0A1M6RM18</accession>
<keyword evidence="2" id="KW-1185">Reference proteome</keyword>